<organism evidence="1 2">
    <name type="scientific">Coptis chinensis</name>
    <dbReference type="NCBI Taxonomy" id="261450"/>
    <lineage>
        <taxon>Eukaryota</taxon>
        <taxon>Viridiplantae</taxon>
        <taxon>Streptophyta</taxon>
        <taxon>Embryophyta</taxon>
        <taxon>Tracheophyta</taxon>
        <taxon>Spermatophyta</taxon>
        <taxon>Magnoliopsida</taxon>
        <taxon>Ranunculales</taxon>
        <taxon>Ranunculaceae</taxon>
        <taxon>Coptidoideae</taxon>
        <taxon>Coptis</taxon>
    </lineage>
</organism>
<dbReference type="PANTHER" id="PTHR47481">
    <property type="match status" value="1"/>
</dbReference>
<keyword evidence="2" id="KW-1185">Reference proteome</keyword>
<dbReference type="EMBL" id="JADFTS010000008">
    <property type="protein sequence ID" value="KAF9593968.1"/>
    <property type="molecule type" value="Genomic_DNA"/>
</dbReference>
<protein>
    <submittedName>
        <fullName evidence="1">Uncharacterized protein</fullName>
    </submittedName>
</protein>
<gene>
    <name evidence="1" type="ORF">IFM89_026511</name>
</gene>
<dbReference type="Proteomes" id="UP000631114">
    <property type="component" value="Unassembled WGS sequence"/>
</dbReference>
<evidence type="ECO:0000313" key="2">
    <source>
        <dbReference type="Proteomes" id="UP000631114"/>
    </source>
</evidence>
<accession>A0A835HBN9</accession>
<evidence type="ECO:0000313" key="1">
    <source>
        <dbReference type="EMBL" id="KAF9593968.1"/>
    </source>
</evidence>
<comment type="caution">
    <text evidence="1">The sequence shown here is derived from an EMBL/GenBank/DDBJ whole genome shotgun (WGS) entry which is preliminary data.</text>
</comment>
<proteinExistence type="predicted"/>
<sequence length="202" mass="22145">MEALTQTFSLEAKTYDDVLSAIGEQVKNTYLVNAILCGVGSEYEMLVIALESLETLPQFSALRYRLLNYESRHRSSPPLGPLALLASHATSQNSYKGAFHNAAQVPDSLHSTFAGLQIAPPALPQPYYSRSPSSYTAQQSYDLAYYLDTGASIHMIGDPAYLHQRTPYTGPDSVLLGNSDKLPITYTGNIYGTSYWFLSVSS</sequence>
<dbReference type="OrthoDB" id="1937754at2759"/>
<dbReference type="PANTHER" id="PTHR47481:SF21">
    <property type="entry name" value="BASIC-LEUCINE ZIPPER TRANSCRIPTION FACTOR Q-RELATED"/>
    <property type="match status" value="1"/>
</dbReference>
<dbReference type="AlphaFoldDB" id="A0A835HBN9"/>
<name>A0A835HBN9_9MAGN</name>
<reference evidence="1 2" key="1">
    <citation type="submission" date="2020-10" db="EMBL/GenBank/DDBJ databases">
        <title>The Coptis chinensis genome and diversification of protoberbering-type alkaloids.</title>
        <authorList>
            <person name="Wang B."/>
            <person name="Shu S."/>
            <person name="Song C."/>
            <person name="Liu Y."/>
        </authorList>
    </citation>
    <scope>NUCLEOTIDE SEQUENCE [LARGE SCALE GENOMIC DNA]</scope>
    <source>
        <strain evidence="1">HL-2020</strain>
        <tissue evidence="1">Leaf</tissue>
    </source>
</reference>